<feature type="compositionally biased region" description="Basic residues" evidence="1">
    <location>
        <begin position="94"/>
        <end position="128"/>
    </location>
</feature>
<dbReference type="EMBL" id="BTSX01000002">
    <property type="protein sequence ID" value="GMS87053.1"/>
    <property type="molecule type" value="Genomic_DNA"/>
</dbReference>
<keyword evidence="2" id="KW-0732">Signal</keyword>
<comment type="caution">
    <text evidence="3">The sequence shown here is derived from an EMBL/GenBank/DDBJ whole genome shotgun (WGS) entry which is preliminary data.</text>
</comment>
<feature type="non-terminal residue" evidence="3">
    <location>
        <position position="128"/>
    </location>
</feature>
<organism evidence="3 4">
    <name type="scientific">Pristionchus entomophagus</name>
    <dbReference type="NCBI Taxonomy" id="358040"/>
    <lineage>
        <taxon>Eukaryota</taxon>
        <taxon>Metazoa</taxon>
        <taxon>Ecdysozoa</taxon>
        <taxon>Nematoda</taxon>
        <taxon>Chromadorea</taxon>
        <taxon>Rhabditida</taxon>
        <taxon>Rhabditina</taxon>
        <taxon>Diplogasteromorpha</taxon>
        <taxon>Diplogasteroidea</taxon>
        <taxon>Neodiplogasteridae</taxon>
        <taxon>Pristionchus</taxon>
    </lineage>
</organism>
<evidence type="ECO:0000256" key="1">
    <source>
        <dbReference type="SAM" id="MobiDB-lite"/>
    </source>
</evidence>
<accession>A0AAV5SYJ2</accession>
<evidence type="ECO:0000313" key="4">
    <source>
        <dbReference type="Proteomes" id="UP001432027"/>
    </source>
</evidence>
<feature type="signal peptide" evidence="2">
    <location>
        <begin position="1"/>
        <end position="17"/>
    </location>
</feature>
<evidence type="ECO:0000256" key="2">
    <source>
        <dbReference type="SAM" id="SignalP"/>
    </source>
</evidence>
<reference evidence="3" key="1">
    <citation type="submission" date="2023-10" db="EMBL/GenBank/DDBJ databases">
        <title>Genome assembly of Pristionchus species.</title>
        <authorList>
            <person name="Yoshida K."/>
            <person name="Sommer R.J."/>
        </authorList>
    </citation>
    <scope>NUCLEOTIDE SEQUENCE</scope>
    <source>
        <strain evidence="3">RS0144</strain>
    </source>
</reference>
<feature type="region of interest" description="Disordered" evidence="1">
    <location>
        <begin position="69"/>
        <end position="128"/>
    </location>
</feature>
<keyword evidence="4" id="KW-1185">Reference proteome</keyword>
<dbReference type="Proteomes" id="UP001432027">
    <property type="component" value="Unassembled WGS sequence"/>
</dbReference>
<feature type="chain" id="PRO_5043551596" evidence="2">
    <location>
        <begin position="18"/>
        <end position="128"/>
    </location>
</feature>
<sequence length="128" mass="14124">MKLLIMLALFAVSLTYAEDVKIEKNDQAVGTVTRSNEIPSASDDKAIIAKNDENKSTIVTGEPDVTKMTVKKAEDKKTNKASRMSSKAESNKKGGYKKTQAKHNKKAMHGKHHKRTQSKSKANKQAHT</sequence>
<dbReference type="AlphaFoldDB" id="A0AAV5SYJ2"/>
<name>A0AAV5SYJ2_9BILA</name>
<gene>
    <name evidence="3" type="ORF">PENTCL1PPCAC_9228</name>
</gene>
<evidence type="ECO:0000313" key="3">
    <source>
        <dbReference type="EMBL" id="GMS87053.1"/>
    </source>
</evidence>
<proteinExistence type="predicted"/>
<protein>
    <submittedName>
        <fullName evidence="3">Uncharacterized protein</fullName>
    </submittedName>
</protein>